<keyword evidence="2" id="KW-1185">Reference proteome</keyword>
<dbReference type="RefSeq" id="WP_154365748.1">
    <property type="nucleotide sequence ID" value="NZ_WKJH01000005.1"/>
</dbReference>
<proteinExistence type="predicted"/>
<comment type="caution">
    <text evidence="1">The sequence shown here is derived from an EMBL/GenBank/DDBJ whole genome shotgun (WGS) entry which is preliminary data.</text>
</comment>
<sequence>MKNIFIVIFLITGILPHTAQELTSEQLIDKTIAYHDPNQLWDVFEGKLFITLQYADGKERHSIIEIDLPREYFKVTNLQDDNVIEYIVNKEGCTLLLNGETTFTEEDAKTYRLTCEQALKTKNYYSYLYGLPMKLRDPGTIVSPEVQTKTFKGKEYLVIKVNYEENVGKDTWYFYFDPTTYAMEVYQFYHDESKNDGEYILLNEIENVASIKMPKIRTWYTNADDKLLGTDILTKAAPLK</sequence>
<accession>A0A6I2MN93</accession>
<dbReference type="AlphaFoldDB" id="A0A6I2MN93"/>
<organism evidence="1 2">
    <name type="scientific">Maribacter luteus</name>
    <dbReference type="NCBI Taxonomy" id="2594478"/>
    <lineage>
        <taxon>Bacteria</taxon>
        <taxon>Pseudomonadati</taxon>
        <taxon>Bacteroidota</taxon>
        <taxon>Flavobacteriia</taxon>
        <taxon>Flavobacteriales</taxon>
        <taxon>Flavobacteriaceae</taxon>
        <taxon>Maribacter</taxon>
    </lineage>
</organism>
<gene>
    <name evidence="1" type="ORF">GJ691_08305</name>
</gene>
<protein>
    <submittedName>
        <fullName evidence="1">Uncharacterized protein</fullName>
    </submittedName>
</protein>
<dbReference type="Proteomes" id="UP000443153">
    <property type="component" value="Unassembled WGS sequence"/>
</dbReference>
<reference evidence="1 2" key="1">
    <citation type="submission" date="2019-11" db="EMBL/GenBank/DDBJ databases">
        <title>Maribacter lutea sp. nov., a marine bacterium isolated from intertidal sand.</title>
        <authorList>
            <person name="Liu A."/>
        </authorList>
    </citation>
    <scope>NUCLEOTIDE SEQUENCE [LARGE SCALE GENOMIC DNA]</scope>
    <source>
        <strain evidence="1 2">RZ05</strain>
    </source>
</reference>
<dbReference type="InterPro" id="IPR045444">
    <property type="entry name" value="DUF6503"/>
</dbReference>
<name>A0A6I2MN93_9FLAO</name>
<dbReference type="OrthoDB" id="1489248at2"/>
<dbReference type="Pfam" id="PF20113">
    <property type="entry name" value="DUF6503"/>
    <property type="match status" value="1"/>
</dbReference>
<evidence type="ECO:0000313" key="1">
    <source>
        <dbReference type="EMBL" id="MRX64169.1"/>
    </source>
</evidence>
<evidence type="ECO:0000313" key="2">
    <source>
        <dbReference type="Proteomes" id="UP000443153"/>
    </source>
</evidence>
<dbReference type="EMBL" id="WKJH01000005">
    <property type="protein sequence ID" value="MRX64169.1"/>
    <property type="molecule type" value="Genomic_DNA"/>
</dbReference>